<organism evidence="1 2">
    <name type="scientific">Mucor flavus</name>
    <dbReference type="NCBI Taxonomy" id="439312"/>
    <lineage>
        <taxon>Eukaryota</taxon>
        <taxon>Fungi</taxon>
        <taxon>Fungi incertae sedis</taxon>
        <taxon>Mucoromycota</taxon>
        <taxon>Mucoromycotina</taxon>
        <taxon>Mucoromycetes</taxon>
        <taxon>Mucorales</taxon>
        <taxon>Mucorineae</taxon>
        <taxon>Mucoraceae</taxon>
        <taxon>Mucor</taxon>
    </lineage>
</organism>
<proteinExistence type="predicted"/>
<dbReference type="EMBL" id="BAABUK010000010">
    <property type="protein sequence ID" value="GAA5811528.1"/>
    <property type="molecule type" value="Genomic_DNA"/>
</dbReference>
<accession>A0ABP9YXE4</accession>
<keyword evidence="2" id="KW-1185">Reference proteome</keyword>
<evidence type="ECO:0000313" key="1">
    <source>
        <dbReference type="EMBL" id="GAA5811528.1"/>
    </source>
</evidence>
<evidence type="ECO:0000313" key="2">
    <source>
        <dbReference type="Proteomes" id="UP001473302"/>
    </source>
</evidence>
<protein>
    <submittedName>
        <fullName evidence="1">Uncharacterized protein</fullName>
    </submittedName>
</protein>
<comment type="caution">
    <text evidence="1">The sequence shown here is derived from an EMBL/GenBank/DDBJ whole genome shotgun (WGS) entry which is preliminary data.</text>
</comment>
<sequence>MVSPSCRIVLRDRKCFGVTCPSCWNHDSDFEWLKKRAPSHEIQQQDVLSIPIKTKENTFHFRDATSSLHAPKRPKIATIINPCNAYLSTELKHIANQQAIDQANQVSLKQYPIAYGTLKQALGVELPKLPHFLWMFTQSNDTMSHDATLVKSIRFVLTDFCSKCHRGPFFQPKNEHTLWIDIFAKKYIAVKIDKLIN</sequence>
<name>A0ABP9YXE4_9FUNG</name>
<gene>
    <name evidence="1" type="ORF">MFLAVUS_004965</name>
</gene>
<dbReference type="Proteomes" id="UP001473302">
    <property type="component" value="Unassembled WGS sequence"/>
</dbReference>
<reference evidence="1 2" key="1">
    <citation type="submission" date="2024-04" db="EMBL/GenBank/DDBJ databases">
        <title>genome sequences of Mucor flavus KT1a and Helicostylum pulchrum KT1b strains isolated from the surface of a dry-aged beef.</title>
        <authorList>
            <person name="Toyotome T."/>
            <person name="Hosono M."/>
            <person name="Torimaru M."/>
            <person name="Fukuda K."/>
            <person name="Mikami N."/>
        </authorList>
    </citation>
    <scope>NUCLEOTIDE SEQUENCE [LARGE SCALE GENOMIC DNA]</scope>
    <source>
        <strain evidence="1 2">KT1a</strain>
    </source>
</reference>